<reference evidence="2 3" key="1">
    <citation type="submission" date="2024-04" db="EMBL/GenBank/DDBJ databases">
        <authorList>
            <consortium name="Genoscope - CEA"/>
            <person name="William W."/>
        </authorList>
    </citation>
    <scope>NUCLEOTIDE SEQUENCE [LARGE SCALE GENOMIC DNA]</scope>
</reference>
<feature type="non-terminal residue" evidence="2">
    <location>
        <position position="297"/>
    </location>
</feature>
<accession>A0AAV2I219</accession>
<feature type="compositionally biased region" description="Basic and acidic residues" evidence="1">
    <location>
        <begin position="72"/>
        <end position="81"/>
    </location>
</feature>
<proteinExistence type="predicted"/>
<feature type="compositionally biased region" description="Basic and acidic residues" evidence="1">
    <location>
        <begin position="132"/>
        <end position="143"/>
    </location>
</feature>
<gene>
    <name evidence="2" type="ORF">GSLYS_00014235001</name>
</gene>
<sequence>RNFEDDPVYLDAVPKLIAGDVKVSRAAAKVLRTSAGYDGDTKVEALPLPGGASMNLASPILNEETDLRHRRVDSEDAKKNDEEIEEMDVIHYDELLRKRNDVASAEEDENTNENAGNKPTGEDAEREFEEVDSTKSNDDKRDVTQSGDETTPVTKATSTPPTDDFESAVKEANDETLILDAEVNPDIDESLIDVTQSYERAPNDNAGNDAKAPDTEASTDNLETEASQNQNGEKTEEYDTEAEHNYFRRQRRSPKRKGEQAEPGARARTKKPKVFEGDKIEGYKNLMKVNINEKKIG</sequence>
<protein>
    <submittedName>
        <fullName evidence="2">Uncharacterized protein</fullName>
    </submittedName>
</protein>
<dbReference type="EMBL" id="CAXITT010000389">
    <property type="protein sequence ID" value="CAL1540586.1"/>
    <property type="molecule type" value="Genomic_DNA"/>
</dbReference>
<dbReference type="Proteomes" id="UP001497497">
    <property type="component" value="Unassembled WGS sequence"/>
</dbReference>
<feature type="compositionally biased region" description="Basic and acidic residues" evidence="1">
    <location>
        <begin position="88"/>
        <end position="101"/>
    </location>
</feature>
<dbReference type="AlphaFoldDB" id="A0AAV2I219"/>
<evidence type="ECO:0000256" key="1">
    <source>
        <dbReference type="SAM" id="MobiDB-lite"/>
    </source>
</evidence>
<feature type="non-terminal residue" evidence="2">
    <location>
        <position position="1"/>
    </location>
</feature>
<feature type="region of interest" description="Disordered" evidence="1">
    <location>
        <begin position="60"/>
        <end position="276"/>
    </location>
</feature>
<evidence type="ECO:0000313" key="2">
    <source>
        <dbReference type="EMBL" id="CAL1540586.1"/>
    </source>
</evidence>
<feature type="compositionally biased region" description="Polar residues" evidence="1">
    <location>
        <begin position="144"/>
        <end position="161"/>
    </location>
</feature>
<organism evidence="2 3">
    <name type="scientific">Lymnaea stagnalis</name>
    <name type="common">Great pond snail</name>
    <name type="synonym">Helix stagnalis</name>
    <dbReference type="NCBI Taxonomy" id="6523"/>
    <lineage>
        <taxon>Eukaryota</taxon>
        <taxon>Metazoa</taxon>
        <taxon>Spiralia</taxon>
        <taxon>Lophotrochozoa</taxon>
        <taxon>Mollusca</taxon>
        <taxon>Gastropoda</taxon>
        <taxon>Heterobranchia</taxon>
        <taxon>Euthyneura</taxon>
        <taxon>Panpulmonata</taxon>
        <taxon>Hygrophila</taxon>
        <taxon>Lymnaeoidea</taxon>
        <taxon>Lymnaeidae</taxon>
        <taxon>Lymnaea</taxon>
    </lineage>
</organism>
<evidence type="ECO:0000313" key="3">
    <source>
        <dbReference type="Proteomes" id="UP001497497"/>
    </source>
</evidence>
<feature type="compositionally biased region" description="Polar residues" evidence="1">
    <location>
        <begin position="216"/>
        <end position="232"/>
    </location>
</feature>
<keyword evidence="3" id="KW-1185">Reference proteome</keyword>
<feature type="compositionally biased region" description="Acidic residues" evidence="1">
    <location>
        <begin position="122"/>
        <end position="131"/>
    </location>
</feature>
<name>A0AAV2I219_LYMST</name>
<comment type="caution">
    <text evidence="2">The sequence shown here is derived from an EMBL/GenBank/DDBJ whole genome shotgun (WGS) entry which is preliminary data.</text>
</comment>
<feature type="compositionally biased region" description="Basic and acidic residues" evidence="1">
    <location>
        <begin position="233"/>
        <end position="246"/>
    </location>
</feature>